<evidence type="ECO:0000256" key="3">
    <source>
        <dbReference type="ARBA" id="ARBA00022692"/>
    </source>
</evidence>
<dbReference type="PANTHER" id="PTHR14110">
    <property type="entry name" value="MITOCHONDRIAL IMPORT INNER MEMBRANE TRANSLOCASE SUBUNIT TIM22"/>
    <property type="match status" value="1"/>
</dbReference>
<evidence type="ECO:0000256" key="7">
    <source>
        <dbReference type="ARBA" id="ARBA00023136"/>
    </source>
</evidence>
<organism evidence="10 11">
    <name type="scientific">Sinanodonta woodiana</name>
    <name type="common">Chinese pond mussel</name>
    <name type="synonym">Anodonta woodiana</name>
    <dbReference type="NCBI Taxonomy" id="1069815"/>
    <lineage>
        <taxon>Eukaryota</taxon>
        <taxon>Metazoa</taxon>
        <taxon>Spiralia</taxon>
        <taxon>Lophotrochozoa</taxon>
        <taxon>Mollusca</taxon>
        <taxon>Bivalvia</taxon>
        <taxon>Autobranchia</taxon>
        <taxon>Heteroconchia</taxon>
        <taxon>Palaeoheterodonta</taxon>
        <taxon>Unionida</taxon>
        <taxon>Unionoidea</taxon>
        <taxon>Unionidae</taxon>
        <taxon>Unioninae</taxon>
        <taxon>Sinanodonta</taxon>
    </lineage>
</organism>
<proteinExistence type="inferred from homology"/>
<keyword evidence="5" id="KW-1133">Transmembrane helix</keyword>
<evidence type="ECO:0000256" key="8">
    <source>
        <dbReference type="ARBA" id="ARBA00024713"/>
    </source>
</evidence>
<dbReference type="AlphaFoldDB" id="A0ABD3V9Y3"/>
<dbReference type="GO" id="GO:0042721">
    <property type="term" value="C:TIM22 mitochondrial import inner membrane insertion complex"/>
    <property type="evidence" value="ECO:0007669"/>
    <property type="project" value="UniProtKB-UniRule"/>
</dbReference>
<dbReference type="PANTHER" id="PTHR14110:SF0">
    <property type="entry name" value="MITOCHONDRIAL IMPORT INNER MEMBRANE TRANSLOCASE SUBUNIT TIM22"/>
    <property type="match status" value="1"/>
</dbReference>
<dbReference type="Proteomes" id="UP001634394">
    <property type="component" value="Unassembled WGS sequence"/>
</dbReference>
<gene>
    <name evidence="10" type="ORF">ACJMK2_012345</name>
</gene>
<evidence type="ECO:0000256" key="5">
    <source>
        <dbReference type="ARBA" id="ARBA00022989"/>
    </source>
</evidence>
<evidence type="ECO:0000256" key="6">
    <source>
        <dbReference type="ARBA" id="ARBA00023128"/>
    </source>
</evidence>
<keyword evidence="7" id="KW-0472">Membrane</keyword>
<keyword evidence="11" id="KW-1185">Reference proteome</keyword>
<comment type="subcellular location">
    <subcellularLocation>
        <location evidence="1 9">Mitochondrion inner membrane</location>
        <topology evidence="1 9">Multi-pass membrane protein</topology>
    </subcellularLocation>
</comment>
<dbReference type="Pfam" id="PF02466">
    <property type="entry name" value="Tim17"/>
    <property type="match status" value="1"/>
</dbReference>
<comment type="similarity">
    <text evidence="2 9">Belongs to the Tim17/Tim22/Tim23 family.</text>
</comment>
<evidence type="ECO:0000256" key="9">
    <source>
        <dbReference type="RuleBase" id="RU367038"/>
    </source>
</evidence>
<keyword evidence="9" id="KW-0811">Translocation</keyword>
<dbReference type="GO" id="GO:0045039">
    <property type="term" value="P:protein insertion into mitochondrial inner membrane"/>
    <property type="evidence" value="ECO:0007669"/>
    <property type="project" value="UniProtKB-UniRule"/>
</dbReference>
<keyword evidence="4 9" id="KW-0999">Mitochondrion inner membrane</keyword>
<comment type="caution">
    <text evidence="10">The sequence shown here is derived from an EMBL/GenBank/DDBJ whole genome shotgun (WGS) entry which is preliminary data.</text>
</comment>
<dbReference type="GO" id="GO:0008320">
    <property type="term" value="F:protein transmembrane transporter activity"/>
    <property type="evidence" value="ECO:0007669"/>
    <property type="project" value="UniProtKB-UniRule"/>
</dbReference>
<evidence type="ECO:0000256" key="4">
    <source>
        <dbReference type="ARBA" id="ARBA00022792"/>
    </source>
</evidence>
<keyword evidence="9" id="KW-0653">Protein transport</keyword>
<keyword evidence="9" id="KW-0813">Transport</keyword>
<name>A0ABD3V9Y3_SINWO</name>
<evidence type="ECO:0000313" key="10">
    <source>
        <dbReference type="EMBL" id="KAL3857703.1"/>
    </source>
</evidence>
<comment type="subunit">
    <text evidence="9">Component of the TIM22 complex.</text>
</comment>
<sequence length="203" mass="21907">MAAPLGSNVSLPYRSNDGNSVPTLRPSDVENFSYIVGHVIGEKKQRRSMFAPLGTVPGQLPKSRQEIVIGSIFESCLFKSVASCVVGFGVGAFFGIFTASIDPMSTYTTTEPPSTRAVLKEMKIRMFSYGKNFAVLGAMFAGTECLIETYRGKSELKNGPVAGGIVGGLIGFRGNWIKGGPSWCSRICTFLSSYRLLLQILNL</sequence>
<dbReference type="InterPro" id="IPR039175">
    <property type="entry name" value="TIM22"/>
</dbReference>
<evidence type="ECO:0000256" key="1">
    <source>
        <dbReference type="ARBA" id="ARBA00004448"/>
    </source>
</evidence>
<accession>A0ABD3V9Y3</accession>
<dbReference type="EMBL" id="JBJQND010000013">
    <property type="protein sequence ID" value="KAL3857703.1"/>
    <property type="molecule type" value="Genomic_DNA"/>
</dbReference>
<evidence type="ECO:0000313" key="11">
    <source>
        <dbReference type="Proteomes" id="UP001634394"/>
    </source>
</evidence>
<evidence type="ECO:0000256" key="2">
    <source>
        <dbReference type="ARBA" id="ARBA00008444"/>
    </source>
</evidence>
<keyword evidence="6 9" id="KW-0496">Mitochondrion</keyword>
<keyword evidence="3" id="KW-0812">Transmembrane</keyword>
<reference evidence="10 11" key="1">
    <citation type="submission" date="2024-11" db="EMBL/GenBank/DDBJ databases">
        <title>Chromosome-level genome assembly of the freshwater bivalve Anodonta woodiana.</title>
        <authorList>
            <person name="Chen X."/>
        </authorList>
    </citation>
    <scope>NUCLEOTIDE SEQUENCE [LARGE SCALE GENOMIC DNA]</scope>
    <source>
        <strain evidence="10">MN2024</strain>
        <tissue evidence="10">Gills</tissue>
    </source>
</reference>
<comment type="function">
    <text evidence="8 9">Essential core component of the TIM22 complex, a complex that mediates the import and insertion of multi-pass transmembrane proteins into the mitochondrial inner membrane. In the TIM22 complex, it constitutes the voltage-activated and signal-gated channel. Forms a twin-pore translocase that uses the membrane potential as external driving force in 2 voltage-dependent steps.</text>
</comment>
<protein>
    <recommendedName>
        <fullName evidence="9">Mitochondrial import inner membrane translocase subunit TIM22</fullName>
    </recommendedName>
</protein>